<reference evidence="1" key="1">
    <citation type="submission" date="2020-06" db="EMBL/GenBank/DDBJ databases">
        <title>Unique genomic features of the anaerobic methanotrophic archaea.</title>
        <authorList>
            <person name="Chadwick G.L."/>
            <person name="Skennerton C.T."/>
            <person name="Laso-Perez R."/>
            <person name="Leu A.O."/>
            <person name="Speth D.R."/>
            <person name="Yu H."/>
            <person name="Morgan-Lang C."/>
            <person name="Hatzenpichler R."/>
            <person name="Goudeau D."/>
            <person name="Malmstrom R."/>
            <person name="Brazelton W.J."/>
            <person name="Woyke T."/>
            <person name="Hallam S.J."/>
            <person name="Tyson G.W."/>
            <person name="Wegener G."/>
            <person name="Boetius A."/>
            <person name="Orphan V."/>
        </authorList>
    </citation>
    <scope>NUCLEOTIDE SEQUENCE</scope>
</reference>
<protein>
    <recommendedName>
        <fullName evidence="2">UDP-N-acetyl-D-mannosamine dehydrogenase</fullName>
    </recommendedName>
</protein>
<evidence type="ECO:0008006" key="2">
    <source>
        <dbReference type="Google" id="ProtNLM"/>
    </source>
</evidence>
<accession>A0A7G9Z8V8</accession>
<dbReference type="AlphaFoldDB" id="A0A7G9Z8V8"/>
<dbReference type="EMBL" id="MT631665">
    <property type="protein sequence ID" value="QNO56692.1"/>
    <property type="molecule type" value="Genomic_DNA"/>
</dbReference>
<sequence length="47" mass="5482">MLNTDAVLIVTEWQELENLNYTGRIVIDGRLIDKARKEAEIYEGVCW</sequence>
<evidence type="ECO:0000313" key="1">
    <source>
        <dbReference type="EMBL" id="QNO56692.1"/>
    </source>
</evidence>
<organism evidence="1">
    <name type="scientific">Candidatus Methanophaga sp. ANME-1 ERB7</name>
    <dbReference type="NCBI Taxonomy" id="2759913"/>
    <lineage>
        <taxon>Archaea</taxon>
        <taxon>Methanobacteriati</taxon>
        <taxon>Methanobacteriota</taxon>
        <taxon>Stenosarchaea group</taxon>
        <taxon>Methanomicrobia</taxon>
        <taxon>Candidatus Methanophagales</taxon>
        <taxon>Candidatus Methanophagaceae</taxon>
        <taxon>Candidatus Methanophaga</taxon>
    </lineage>
</organism>
<dbReference type="Gene3D" id="3.40.50.720">
    <property type="entry name" value="NAD(P)-binding Rossmann-like Domain"/>
    <property type="match status" value="1"/>
</dbReference>
<gene>
    <name evidence="1" type="ORF">JBENMAEK_00011</name>
</gene>
<proteinExistence type="predicted"/>
<name>A0A7G9Z8V8_9EURY</name>